<accession>A0A9P0BHI0</accession>
<dbReference type="Proteomes" id="UP001154078">
    <property type="component" value="Chromosome 8"/>
</dbReference>
<sequence>MENICKYCNGKVMRPVHCTVCNAAFYPSCATAGGVINNQEKIVCCQPHESEVNLDVQKKLEIVVEKMLIKHLTLLKQELESSYREEINEIKKTVQFMSDCFDEIKVISTGAINEVKMIKEENTGLINRIQQLEHKINIQEQVSKEKNII</sequence>
<name>A0A9P0BHI0_BRAAE</name>
<gene>
    <name evidence="1" type="ORF">MELIAE_LOCUS11898</name>
</gene>
<dbReference type="AlphaFoldDB" id="A0A9P0BHI0"/>
<proteinExistence type="predicted"/>
<reference evidence="1" key="1">
    <citation type="submission" date="2021-12" db="EMBL/GenBank/DDBJ databases">
        <authorList>
            <person name="King R."/>
        </authorList>
    </citation>
    <scope>NUCLEOTIDE SEQUENCE</scope>
</reference>
<organism evidence="1 2">
    <name type="scientific">Brassicogethes aeneus</name>
    <name type="common">Rape pollen beetle</name>
    <name type="synonym">Meligethes aeneus</name>
    <dbReference type="NCBI Taxonomy" id="1431903"/>
    <lineage>
        <taxon>Eukaryota</taxon>
        <taxon>Metazoa</taxon>
        <taxon>Ecdysozoa</taxon>
        <taxon>Arthropoda</taxon>
        <taxon>Hexapoda</taxon>
        <taxon>Insecta</taxon>
        <taxon>Pterygota</taxon>
        <taxon>Neoptera</taxon>
        <taxon>Endopterygota</taxon>
        <taxon>Coleoptera</taxon>
        <taxon>Polyphaga</taxon>
        <taxon>Cucujiformia</taxon>
        <taxon>Nitidulidae</taxon>
        <taxon>Meligethinae</taxon>
        <taxon>Brassicogethes</taxon>
    </lineage>
</organism>
<evidence type="ECO:0000313" key="1">
    <source>
        <dbReference type="EMBL" id="CAH0562883.1"/>
    </source>
</evidence>
<keyword evidence="2" id="KW-1185">Reference proteome</keyword>
<dbReference type="EMBL" id="OV121139">
    <property type="protein sequence ID" value="CAH0562883.1"/>
    <property type="molecule type" value="Genomic_DNA"/>
</dbReference>
<dbReference type="OrthoDB" id="6772278at2759"/>
<evidence type="ECO:0000313" key="2">
    <source>
        <dbReference type="Proteomes" id="UP001154078"/>
    </source>
</evidence>
<protein>
    <submittedName>
        <fullName evidence="1">Uncharacterized protein</fullName>
    </submittedName>
</protein>